<sequence>MGYPTRLLSPDEVIGLDLRPHWKALVVPVLIFLVTAGVAGFLAAVVPELGGAELYLRIAIGVLALLVVLRWTCWPWLKWVTTNYTITNRRLITRVGVITREGRDMPLARVNDVSFSHDSLLERILGCGTLVVESAGERGQLVLESVPRVEEVQRELYRLVEEDAARRRREIADDEYEIDGT</sequence>
<accession>A0A132MYI4</accession>
<dbReference type="OrthoDB" id="4350422at2"/>
<dbReference type="AlphaFoldDB" id="A0A132MYI4"/>
<protein>
    <submittedName>
        <fullName evidence="3">Membrane-flanked domain protein</fullName>
    </submittedName>
</protein>
<feature type="domain" description="YdbS-like PH" evidence="2">
    <location>
        <begin position="79"/>
        <end position="155"/>
    </location>
</feature>
<dbReference type="PATRIC" id="fig|1469144.10.peg.3717"/>
<evidence type="ECO:0000259" key="2">
    <source>
        <dbReference type="Pfam" id="PF03703"/>
    </source>
</evidence>
<evidence type="ECO:0000313" key="4">
    <source>
        <dbReference type="Proteomes" id="UP000070188"/>
    </source>
</evidence>
<comment type="caution">
    <text evidence="3">The sequence shown here is derived from an EMBL/GenBank/DDBJ whole genome shotgun (WGS) entry which is preliminary data.</text>
</comment>
<dbReference type="RefSeq" id="WP_066889415.1">
    <property type="nucleotide sequence ID" value="NZ_CP171739.1"/>
</dbReference>
<dbReference type="STRING" id="1469144.LI90_3465"/>
<dbReference type="Pfam" id="PF03703">
    <property type="entry name" value="bPH_2"/>
    <property type="match status" value="1"/>
</dbReference>
<keyword evidence="1" id="KW-0812">Transmembrane</keyword>
<dbReference type="EMBL" id="LAXD01000001">
    <property type="protein sequence ID" value="KWX02422.1"/>
    <property type="molecule type" value="Genomic_DNA"/>
</dbReference>
<proteinExistence type="predicted"/>
<dbReference type="PANTHER" id="PTHR37938">
    <property type="entry name" value="BLL0215 PROTEIN"/>
    <property type="match status" value="1"/>
</dbReference>
<feature type="transmembrane region" description="Helical" evidence="1">
    <location>
        <begin position="54"/>
        <end position="77"/>
    </location>
</feature>
<dbReference type="Proteomes" id="UP000070188">
    <property type="component" value="Unassembled WGS sequence"/>
</dbReference>
<keyword evidence="1" id="KW-0472">Membrane</keyword>
<name>A0A132MYI4_9ACTN</name>
<dbReference type="PANTHER" id="PTHR37938:SF1">
    <property type="entry name" value="BLL0215 PROTEIN"/>
    <property type="match status" value="1"/>
</dbReference>
<gene>
    <name evidence="3" type="ORF">LI90_3465</name>
</gene>
<evidence type="ECO:0000256" key="1">
    <source>
        <dbReference type="SAM" id="Phobius"/>
    </source>
</evidence>
<organism evidence="3 4">
    <name type="scientific">Carbonactinospora thermoautotrophica</name>
    <dbReference type="NCBI Taxonomy" id="1469144"/>
    <lineage>
        <taxon>Bacteria</taxon>
        <taxon>Bacillati</taxon>
        <taxon>Actinomycetota</taxon>
        <taxon>Actinomycetes</taxon>
        <taxon>Kitasatosporales</taxon>
        <taxon>Carbonactinosporaceae</taxon>
        <taxon>Carbonactinospora</taxon>
    </lineage>
</organism>
<keyword evidence="1" id="KW-1133">Transmembrane helix</keyword>
<evidence type="ECO:0000313" key="3">
    <source>
        <dbReference type="EMBL" id="KWX02422.1"/>
    </source>
</evidence>
<feature type="transmembrane region" description="Helical" evidence="1">
    <location>
        <begin position="25"/>
        <end position="47"/>
    </location>
</feature>
<reference evidence="4" key="1">
    <citation type="submission" date="2015-04" db="EMBL/GenBank/DDBJ databases">
        <title>Physiological reanalysis, assessment of diazotrophy, and genome sequences of multiple isolates of Streptomyces thermoautotrophicus.</title>
        <authorList>
            <person name="MacKellar D.C."/>
            <person name="Lieber L."/>
            <person name="Norman J."/>
            <person name="Bolger A."/>
            <person name="Tobin C."/>
            <person name="Murray J.W."/>
            <person name="Chang R."/>
            <person name="Ford T."/>
            <person name="Nguyen P.Q."/>
            <person name="Woodward J."/>
            <person name="Permingeat H."/>
            <person name="Joshi N.S."/>
            <person name="Silver P.A."/>
            <person name="Usadel B."/>
            <person name="Rutherford A.W."/>
            <person name="Friesen M."/>
            <person name="Prell J."/>
        </authorList>
    </citation>
    <scope>NUCLEOTIDE SEQUENCE [LARGE SCALE GENOMIC DNA]</scope>
    <source>
        <strain evidence="4">H1</strain>
    </source>
</reference>
<dbReference type="InterPro" id="IPR005182">
    <property type="entry name" value="YdbS-like_PH"/>
</dbReference>
<keyword evidence="4" id="KW-1185">Reference proteome</keyword>